<evidence type="ECO:0000313" key="2">
    <source>
        <dbReference type="EMBL" id="KAK7075652.1"/>
    </source>
</evidence>
<evidence type="ECO:0000313" key="3">
    <source>
        <dbReference type="Proteomes" id="UP001381693"/>
    </source>
</evidence>
<reference evidence="2 3" key="1">
    <citation type="submission" date="2023-11" db="EMBL/GenBank/DDBJ databases">
        <title>Halocaridina rubra genome assembly.</title>
        <authorList>
            <person name="Smith C."/>
        </authorList>
    </citation>
    <scope>NUCLEOTIDE SEQUENCE [LARGE SCALE GENOMIC DNA]</scope>
    <source>
        <strain evidence="2">EP-1</strain>
        <tissue evidence="2">Whole</tissue>
    </source>
</reference>
<dbReference type="AlphaFoldDB" id="A0AAN9AA16"/>
<feature type="transmembrane region" description="Helical" evidence="1">
    <location>
        <begin position="100"/>
        <end position="124"/>
    </location>
</feature>
<feature type="transmembrane region" description="Helical" evidence="1">
    <location>
        <begin position="44"/>
        <end position="68"/>
    </location>
</feature>
<proteinExistence type="predicted"/>
<name>A0AAN9AA16_HALRR</name>
<keyword evidence="1" id="KW-0472">Membrane</keyword>
<accession>A0AAN9AA16</accession>
<protein>
    <submittedName>
        <fullName evidence="2">Uncharacterized protein</fullName>
    </submittedName>
</protein>
<keyword evidence="1" id="KW-1133">Transmembrane helix</keyword>
<dbReference type="Proteomes" id="UP001381693">
    <property type="component" value="Unassembled WGS sequence"/>
</dbReference>
<sequence>MDSHYVLRTRLVHIVSSYMMKEMNYTINPEANPCTGIGWCGYRFFVIFGVIASIVIYTIGAIVTGVVFHSWSRQANCTVEEYYDEHYVSQQEMFAFNTPLVVVGPCFMAAGGAIILFMIAQWYFCRPTARSEKF</sequence>
<comment type="caution">
    <text evidence="2">The sequence shown here is derived from an EMBL/GenBank/DDBJ whole genome shotgun (WGS) entry which is preliminary data.</text>
</comment>
<organism evidence="2 3">
    <name type="scientific">Halocaridina rubra</name>
    <name type="common">Hawaiian red shrimp</name>
    <dbReference type="NCBI Taxonomy" id="373956"/>
    <lineage>
        <taxon>Eukaryota</taxon>
        <taxon>Metazoa</taxon>
        <taxon>Ecdysozoa</taxon>
        <taxon>Arthropoda</taxon>
        <taxon>Crustacea</taxon>
        <taxon>Multicrustacea</taxon>
        <taxon>Malacostraca</taxon>
        <taxon>Eumalacostraca</taxon>
        <taxon>Eucarida</taxon>
        <taxon>Decapoda</taxon>
        <taxon>Pleocyemata</taxon>
        <taxon>Caridea</taxon>
        <taxon>Atyoidea</taxon>
        <taxon>Atyidae</taxon>
        <taxon>Halocaridina</taxon>
    </lineage>
</organism>
<dbReference type="EMBL" id="JAXCGZ010010303">
    <property type="protein sequence ID" value="KAK7075652.1"/>
    <property type="molecule type" value="Genomic_DNA"/>
</dbReference>
<evidence type="ECO:0000256" key="1">
    <source>
        <dbReference type="SAM" id="Phobius"/>
    </source>
</evidence>
<keyword evidence="1" id="KW-0812">Transmembrane</keyword>
<keyword evidence="3" id="KW-1185">Reference proteome</keyword>
<gene>
    <name evidence="2" type="ORF">SK128_025592</name>
</gene>